<proteinExistence type="predicted"/>
<organism evidence="2 3">
    <name type="scientific">Gelidibacter gilvus</name>
    <dbReference type="NCBI Taxonomy" id="59602"/>
    <lineage>
        <taxon>Bacteria</taxon>
        <taxon>Pseudomonadati</taxon>
        <taxon>Bacteroidota</taxon>
        <taxon>Flavobacteriia</taxon>
        <taxon>Flavobacteriales</taxon>
        <taxon>Flavobacteriaceae</taxon>
        <taxon>Gelidibacter</taxon>
    </lineage>
</organism>
<dbReference type="AlphaFoldDB" id="A0A4Q0XN27"/>
<keyword evidence="3" id="KW-1185">Reference proteome</keyword>
<dbReference type="Proteomes" id="UP000289792">
    <property type="component" value="Unassembled WGS sequence"/>
</dbReference>
<accession>A0A4Q0XN27</accession>
<evidence type="ECO:0008006" key="4">
    <source>
        <dbReference type="Google" id="ProtNLM"/>
    </source>
</evidence>
<dbReference type="EMBL" id="SDDZ01000001">
    <property type="protein sequence ID" value="RXJ52671.1"/>
    <property type="molecule type" value="Genomic_DNA"/>
</dbReference>
<dbReference type="SUPFAM" id="SSF160574">
    <property type="entry name" value="BT0923-like"/>
    <property type="match status" value="1"/>
</dbReference>
<comment type="caution">
    <text evidence="2">The sequence shown here is derived from an EMBL/GenBank/DDBJ whole genome shotgun (WGS) entry which is preliminary data.</text>
</comment>
<feature type="signal peptide" evidence="1">
    <location>
        <begin position="1"/>
        <end position="24"/>
    </location>
</feature>
<evidence type="ECO:0000256" key="1">
    <source>
        <dbReference type="SAM" id="SignalP"/>
    </source>
</evidence>
<sequence length="102" mass="11218">MKKVVLTVAIVLGGLSSFATSAFAMNQTPQIELIAQEEYKEIKAEALPQAVKDALAKDFPTATIDKAFVSEKQVLEYKLDLTIDGEPLTVFADKDGNWIEKE</sequence>
<gene>
    <name evidence="2" type="ORF">ESZ48_02975</name>
</gene>
<evidence type="ECO:0000313" key="2">
    <source>
        <dbReference type="EMBL" id="RXJ52671.1"/>
    </source>
</evidence>
<evidence type="ECO:0000313" key="3">
    <source>
        <dbReference type="Proteomes" id="UP000289792"/>
    </source>
</evidence>
<dbReference type="RefSeq" id="WP_129015805.1">
    <property type="nucleotide sequence ID" value="NZ_SDDZ01000001.1"/>
</dbReference>
<protein>
    <recommendedName>
        <fullName evidence="4">Beta-lactamase-inhibitor-like PepSY-like domain-containing protein</fullName>
    </recommendedName>
</protein>
<feature type="chain" id="PRO_5020304638" description="Beta-lactamase-inhibitor-like PepSY-like domain-containing protein" evidence="1">
    <location>
        <begin position="25"/>
        <end position="102"/>
    </location>
</feature>
<dbReference type="OrthoDB" id="1099258at2"/>
<name>A0A4Q0XN27_9FLAO</name>
<keyword evidence="1" id="KW-0732">Signal</keyword>
<reference evidence="2 3" key="1">
    <citation type="submission" date="2019-01" db="EMBL/GenBank/DDBJ databases">
        <title>Genome sequence of the Antarctic species Gelidibacter gilvus ACAM 158(T).</title>
        <authorList>
            <person name="Bowman J.P."/>
        </authorList>
    </citation>
    <scope>NUCLEOTIDE SEQUENCE [LARGE SCALE GENOMIC DNA]</scope>
    <source>
        <strain evidence="2 3">IC158</strain>
    </source>
</reference>